<dbReference type="Proteomes" id="UP001163603">
    <property type="component" value="Chromosome 10"/>
</dbReference>
<evidence type="ECO:0000313" key="2">
    <source>
        <dbReference type="Proteomes" id="UP001163603"/>
    </source>
</evidence>
<protein>
    <submittedName>
        <fullName evidence="1">Uncharacterized protein</fullName>
    </submittedName>
</protein>
<evidence type="ECO:0000313" key="1">
    <source>
        <dbReference type="EMBL" id="KAJ0024713.1"/>
    </source>
</evidence>
<sequence length="463" mass="52167">METLRKRIRVKTDVKEPIPLNDSLENQPLSPVARMFHEPDSNVYIIAIIGGKTKINPEVVKERLPHTLLRHPRFSSLQVNLDDHVIVPELDPNSIDSPDKFVEDYVSNLSKNRIKMSMPMWDLHLLNLKTSDAESVGVFRIHHSLGDGASLMSLFLASTQKVSNPEELPTLPLFKKVNFSNSCGGFWGKLIKLWLVMSLFWNTLVDVVMFLATAFKLLGDTKTPLKGTLGTGSNPRRIVHRSVCFDDIKLVRNAMGSVRKSNKIDEGSSERSNNLPNNICLRATFFINIRPIPGIPELADMMKKGTKAKWGNEIGYLIYPFTIGLRDNPLDYLREAKATMDRKKKSLEALFSYFFAKYFLKFCGMKLASFPSQTTLWFSNMPGPQEEISFYGHPVAYLAPSCYGQPNGLMIHVVGYANKMTFVLSVDDGIIPDPHQLCDDLEESLRIIKSAVTTEGLVKKDVN</sequence>
<proteinExistence type="predicted"/>
<dbReference type="EMBL" id="CM047745">
    <property type="protein sequence ID" value="KAJ0024713.1"/>
    <property type="molecule type" value="Genomic_DNA"/>
</dbReference>
<gene>
    <name evidence="1" type="ORF">Pint_07631</name>
</gene>
<name>A0ACC0XVB9_9ROSI</name>
<accession>A0ACC0XVB9</accession>
<comment type="caution">
    <text evidence="1">The sequence shown here is derived from an EMBL/GenBank/DDBJ whole genome shotgun (WGS) entry which is preliminary data.</text>
</comment>
<reference evidence="2" key="1">
    <citation type="journal article" date="2023" name="G3 (Bethesda)">
        <title>Genome assembly and association tests identify interacting loci associated with vigor, precocity, and sex in interspecific pistachio rootstocks.</title>
        <authorList>
            <person name="Palmer W."/>
            <person name="Jacygrad E."/>
            <person name="Sagayaradj S."/>
            <person name="Cavanaugh K."/>
            <person name="Han R."/>
            <person name="Bertier L."/>
            <person name="Beede B."/>
            <person name="Kafkas S."/>
            <person name="Golino D."/>
            <person name="Preece J."/>
            <person name="Michelmore R."/>
        </authorList>
    </citation>
    <scope>NUCLEOTIDE SEQUENCE [LARGE SCALE GENOMIC DNA]</scope>
</reference>
<keyword evidence="2" id="KW-1185">Reference proteome</keyword>
<organism evidence="1 2">
    <name type="scientific">Pistacia integerrima</name>
    <dbReference type="NCBI Taxonomy" id="434235"/>
    <lineage>
        <taxon>Eukaryota</taxon>
        <taxon>Viridiplantae</taxon>
        <taxon>Streptophyta</taxon>
        <taxon>Embryophyta</taxon>
        <taxon>Tracheophyta</taxon>
        <taxon>Spermatophyta</taxon>
        <taxon>Magnoliopsida</taxon>
        <taxon>eudicotyledons</taxon>
        <taxon>Gunneridae</taxon>
        <taxon>Pentapetalae</taxon>
        <taxon>rosids</taxon>
        <taxon>malvids</taxon>
        <taxon>Sapindales</taxon>
        <taxon>Anacardiaceae</taxon>
        <taxon>Pistacia</taxon>
    </lineage>
</organism>